<dbReference type="PANTHER" id="PTHR24220">
    <property type="entry name" value="IMPORT ATP-BINDING PROTEIN"/>
    <property type="match status" value="1"/>
</dbReference>
<evidence type="ECO:0000256" key="7">
    <source>
        <dbReference type="ARBA" id="ARBA00023251"/>
    </source>
</evidence>
<dbReference type="InterPro" id="IPR003593">
    <property type="entry name" value="AAA+_ATPase"/>
</dbReference>
<accession>A0A7X2HK75</accession>
<sequence>MSEALIRVENVSKLYGSGPATATALSGVHLTLRRGSWVAIMGPSGHGKSTLLQIMGGLDRPTDGKVHLNGIELTTLGHAELARTRAEAIGFVFQSFNLLPHLSALENIQLALWLGKREPNDARARALTLLESVGLADKAHVRPGALSGGQQQRVAVARALANEPAILLMDEPTGNLDSTSEAQLMELLGGLHEQGRTIVMVTHNPAVADRAQRIVQIKDGRIVGDGANDS</sequence>
<keyword evidence="3" id="KW-0997">Cell inner membrane</keyword>
<comment type="caution">
    <text evidence="10">The sequence shown here is derived from an EMBL/GenBank/DDBJ whole genome shotgun (WGS) entry which is preliminary data.</text>
</comment>
<evidence type="ECO:0000256" key="8">
    <source>
        <dbReference type="ARBA" id="ARBA00038388"/>
    </source>
</evidence>
<dbReference type="Gene3D" id="3.40.50.300">
    <property type="entry name" value="P-loop containing nucleotide triphosphate hydrolases"/>
    <property type="match status" value="1"/>
</dbReference>
<keyword evidence="2" id="KW-1003">Cell membrane</keyword>
<keyword evidence="7" id="KW-0046">Antibiotic resistance</keyword>
<evidence type="ECO:0000313" key="11">
    <source>
        <dbReference type="Proteomes" id="UP000441032"/>
    </source>
</evidence>
<evidence type="ECO:0000256" key="6">
    <source>
        <dbReference type="ARBA" id="ARBA00022989"/>
    </source>
</evidence>
<dbReference type="SMART" id="SM00382">
    <property type="entry name" value="AAA"/>
    <property type="match status" value="1"/>
</dbReference>
<organism evidence="10 11">
    <name type="scientific">Ralstonia pickettii</name>
    <name type="common">Burkholderia pickettii</name>
    <dbReference type="NCBI Taxonomy" id="329"/>
    <lineage>
        <taxon>Bacteria</taxon>
        <taxon>Pseudomonadati</taxon>
        <taxon>Pseudomonadota</taxon>
        <taxon>Betaproteobacteria</taxon>
        <taxon>Burkholderiales</taxon>
        <taxon>Burkholderiaceae</taxon>
        <taxon>Ralstonia</taxon>
    </lineage>
</organism>
<dbReference type="InterPro" id="IPR017871">
    <property type="entry name" value="ABC_transporter-like_CS"/>
</dbReference>
<dbReference type="GO" id="GO:0098796">
    <property type="term" value="C:membrane protein complex"/>
    <property type="evidence" value="ECO:0007669"/>
    <property type="project" value="UniProtKB-ARBA"/>
</dbReference>
<reference evidence="10 11" key="1">
    <citation type="submission" date="2019-11" db="EMBL/GenBank/DDBJ databases">
        <title>Phenotypic characterization of an OXA-22 and OXA-60 co-producing Ralstonia pickettii clinical strain.</title>
        <authorList>
            <person name="He F."/>
        </authorList>
    </citation>
    <scope>NUCLEOTIDE SEQUENCE [LARGE SCALE GENOMIC DNA]</scope>
    <source>
        <strain evidence="10 11">PSLESD1</strain>
    </source>
</reference>
<protein>
    <submittedName>
        <fullName evidence="10">ATP-binding cassette domain-containing protein</fullName>
    </submittedName>
</protein>
<evidence type="ECO:0000256" key="4">
    <source>
        <dbReference type="ARBA" id="ARBA00022741"/>
    </source>
</evidence>
<evidence type="ECO:0000256" key="3">
    <source>
        <dbReference type="ARBA" id="ARBA00022519"/>
    </source>
</evidence>
<keyword evidence="5 10" id="KW-0067">ATP-binding</keyword>
<dbReference type="Proteomes" id="UP000441032">
    <property type="component" value="Unassembled WGS sequence"/>
</dbReference>
<evidence type="ECO:0000256" key="1">
    <source>
        <dbReference type="ARBA" id="ARBA00022448"/>
    </source>
</evidence>
<dbReference type="Pfam" id="PF00005">
    <property type="entry name" value="ABC_tran"/>
    <property type="match status" value="1"/>
</dbReference>
<dbReference type="InterPro" id="IPR027417">
    <property type="entry name" value="P-loop_NTPase"/>
</dbReference>
<dbReference type="PANTHER" id="PTHR24220:SF86">
    <property type="entry name" value="ABC TRANSPORTER ABCH.1"/>
    <property type="match status" value="1"/>
</dbReference>
<gene>
    <name evidence="10" type="ORF">GJQ57_05120</name>
</gene>
<dbReference type="GO" id="GO:0022857">
    <property type="term" value="F:transmembrane transporter activity"/>
    <property type="evidence" value="ECO:0007669"/>
    <property type="project" value="TreeGrafter"/>
</dbReference>
<dbReference type="SUPFAM" id="SSF52540">
    <property type="entry name" value="P-loop containing nucleoside triphosphate hydrolases"/>
    <property type="match status" value="1"/>
</dbReference>
<dbReference type="PROSITE" id="PS00211">
    <property type="entry name" value="ABC_TRANSPORTER_1"/>
    <property type="match status" value="1"/>
</dbReference>
<dbReference type="GO" id="GO:0016887">
    <property type="term" value="F:ATP hydrolysis activity"/>
    <property type="evidence" value="ECO:0007669"/>
    <property type="project" value="InterPro"/>
</dbReference>
<evidence type="ECO:0000259" key="9">
    <source>
        <dbReference type="PROSITE" id="PS50893"/>
    </source>
</evidence>
<dbReference type="GO" id="GO:0005524">
    <property type="term" value="F:ATP binding"/>
    <property type="evidence" value="ECO:0007669"/>
    <property type="project" value="UniProtKB-KW"/>
</dbReference>
<name>A0A7X2HK75_RALPI</name>
<dbReference type="EMBL" id="WJYN01000001">
    <property type="protein sequence ID" value="MRS98036.1"/>
    <property type="molecule type" value="Genomic_DNA"/>
</dbReference>
<proteinExistence type="inferred from homology"/>
<keyword evidence="1" id="KW-0813">Transport</keyword>
<dbReference type="FunFam" id="3.40.50.300:FF:000032">
    <property type="entry name" value="Export ABC transporter ATP-binding protein"/>
    <property type="match status" value="1"/>
</dbReference>
<comment type="similarity">
    <text evidence="8">Belongs to the ABC transporter superfamily. Macrolide exporter (TC 3.A.1.122) family.</text>
</comment>
<dbReference type="InterPro" id="IPR017911">
    <property type="entry name" value="MacB-like_ATP-bd"/>
</dbReference>
<keyword evidence="4" id="KW-0547">Nucleotide-binding</keyword>
<keyword evidence="6" id="KW-0812">Transmembrane</keyword>
<evidence type="ECO:0000256" key="2">
    <source>
        <dbReference type="ARBA" id="ARBA00022475"/>
    </source>
</evidence>
<dbReference type="GO" id="GO:0046677">
    <property type="term" value="P:response to antibiotic"/>
    <property type="evidence" value="ECO:0007669"/>
    <property type="project" value="UniProtKB-KW"/>
</dbReference>
<evidence type="ECO:0000256" key="5">
    <source>
        <dbReference type="ARBA" id="ARBA00022840"/>
    </source>
</evidence>
<dbReference type="AlphaFoldDB" id="A0A7X2HK75"/>
<keyword evidence="6" id="KW-0472">Membrane</keyword>
<dbReference type="CDD" id="cd03255">
    <property type="entry name" value="ABC_MJ0796_LolCDE_FtsE"/>
    <property type="match status" value="1"/>
</dbReference>
<feature type="domain" description="ABC transporter" evidence="9">
    <location>
        <begin position="6"/>
        <end position="230"/>
    </location>
</feature>
<dbReference type="InterPro" id="IPR015854">
    <property type="entry name" value="ABC_transpr_LolD-like"/>
</dbReference>
<evidence type="ECO:0000313" key="10">
    <source>
        <dbReference type="EMBL" id="MRS98036.1"/>
    </source>
</evidence>
<dbReference type="InterPro" id="IPR003439">
    <property type="entry name" value="ABC_transporter-like_ATP-bd"/>
</dbReference>
<keyword evidence="6" id="KW-1133">Transmembrane helix</keyword>
<dbReference type="PROSITE" id="PS50893">
    <property type="entry name" value="ABC_TRANSPORTER_2"/>
    <property type="match status" value="1"/>
</dbReference>
<dbReference type="GO" id="GO:0005886">
    <property type="term" value="C:plasma membrane"/>
    <property type="evidence" value="ECO:0007669"/>
    <property type="project" value="TreeGrafter"/>
</dbReference>